<dbReference type="SUPFAM" id="SSF52047">
    <property type="entry name" value="RNI-like"/>
    <property type="match status" value="1"/>
</dbReference>
<dbReference type="Proteomes" id="UP001527925">
    <property type="component" value="Unassembled WGS sequence"/>
</dbReference>
<gene>
    <name evidence="2" type="ORF">HK105_208807</name>
</gene>
<dbReference type="EMBL" id="JADGIZ020000090">
    <property type="protein sequence ID" value="KAL2911706.1"/>
    <property type="molecule type" value="Genomic_DNA"/>
</dbReference>
<evidence type="ECO:0000313" key="2">
    <source>
        <dbReference type="EMBL" id="KAL2911706.1"/>
    </source>
</evidence>
<accession>A0ABR4MWT1</accession>
<evidence type="ECO:0000256" key="1">
    <source>
        <dbReference type="SAM" id="MobiDB-lite"/>
    </source>
</evidence>
<dbReference type="InterPro" id="IPR032675">
    <property type="entry name" value="LRR_dom_sf"/>
</dbReference>
<feature type="region of interest" description="Disordered" evidence="1">
    <location>
        <begin position="1"/>
        <end position="21"/>
    </location>
</feature>
<feature type="compositionally biased region" description="Low complexity" evidence="1">
    <location>
        <begin position="10"/>
        <end position="21"/>
    </location>
</feature>
<sequence length="533" mass="56943">MAARYSHLPGAARAGSQSAASDASAGGLVEISLASSADSLPAAGHPLLPPALGLPLHPPPPAPAPAPLASGPAPATYAAVPRAVSPPRLRDRRRSPGPPVRIDEALIPLIVRFLDDDADLRACMRLSWLWFKAAARCLYAELRFEQLSGRRLALALRTLQGSAVLAATAAAAQATAAPPSALDQAATEALGASPTHRSPGAAPAPRSAPAMAEYHTLVRSVAISQIVFEPPSATPLQSWYLVRDLLGLCAGSLRSVSLAIGDDSFMDLPPDYIYLHSQLVFPRLRRLLVASRCMRLPEKLILELLRASPVGGLESIRLPRCLPNLGAPGWFLLAERGGPALRELVLTPAIGPNMLGWDEQLFVAGLDQLARAAAGLRRLDLSGHSLGISDKTLFLMLAHMRDMRAIHLPCGLADPHLTALLINEPWPHLETLDLTCHCVDGEARELLPNGMSCNRFVDTVILAVLEHLLNGVASSSFAVHLPVYLIAVKTSKRVRTIDWLVTTGDCQRISDEEAVFKSRIRVLAPTNRVAVSM</sequence>
<name>A0ABR4MWT1_9FUNG</name>
<protein>
    <recommendedName>
        <fullName evidence="4">F-box domain-containing protein</fullName>
    </recommendedName>
</protein>
<reference evidence="2 3" key="1">
    <citation type="submission" date="2023-09" db="EMBL/GenBank/DDBJ databases">
        <title>Pangenome analysis of Batrachochytrium dendrobatidis and related Chytrids.</title>
        <authorList>
            <person name="Yacoub M.N."/>
            <person name="Stajich J.E."/>
            <person name="James T.Y."/>
        </authorList>
    </citation>
    <scope>NUCLEOTIDE SEQUENCE [LARGE SCALE GENOMIC DNA]</scope>
    <source>
        <strain evidence="2 3">JEL0888</strain>
    </source>
</reference>
<evidence type="ECO:0008006" key="4">
    <source>
        <dbReference type="Google" id="ProtNLM"/>
    </source>
</evidence>
<keyword evidence="3" id="KW-1185">Reference proteome</keyword>
<organism evidence="2 3">
    <name type="scientific">Polyrhizophydium stewartii</name>
    <dbReference type="NCBI Taxonomy" id="2732419"/>
    <lineage>
        <taxon>Eukaryota</taxon>
        <taxon>Fungi</taxon>
        <taxon>Fungi incertae sedis</taxon>
        <taxon>Chytridiomycota</taxon>
        <taxon>Chytridiomycota incertae sedis</taxon>
        <taxon>Chytridiomycetes</taxon>
        <taxon>Rhizophydiales</taxon>
        <taxon>Rhizophydiales incertae sedis</taxon>
        <taxon>Polyrhizophydium</taxon>
    </lineage>
</organism>
<feature type="compositionally biased region" description="Low complexity" evidence="1">
    <location>
        <begin position="197"/>
        <end position="207"/>
    </location>
</feature>
<comment type="caution">
    <text evidence="2">The sequence shown here is derived from an EMBL/GenBank/DDBJ whole genome shotgun (WGS) entry which is preliminary data.</text>
</comment>
<evidence type="ECO:0000313" key="3">
    <source>
        <dbReference type="Proteomes" id="UP001527925"/>
    </source>
</evidence>
<proteinExistence type="predicted"/>
<dbReference type="Gene3D" id="3.80.10.10">
    <property type="entry name" value="Ribonuclease Inhibitor"/>
    <property type="match status" value="1"/>
</dbReference>
<feature type="region of interest" description="Disordered" evidence="1">
    <location>
        <begin position="183"/>
        <end position="207"/>
    </location>
</feature>